<dbReference type="EMBL" id="CP020370">
    <property type="protein sequence ID" value="AUB80776.1"/>
    <property type="molecule type" value="Genomic_DNA"/>
</dbReference>
<organism evidence="5 6">
    <name type="scientific">Candidatus Thiodictyon syntrophicum</name>
    <dbReference type="NCBI Taxonomy" id="1166950"/>
    <lineage>
        <taxon>Bacteria</taxon>
        <taxon>Pseudomonadati</taxon>
        <taxon>Pseudomonadota</taxon>
        <taxon>Gammaproteobacteria</taxon>
        <taxon>Chromatiales</taxon>
        <taxon>Chromatiaceae</taxon>
        <taxon>Thiodictyon</taxon>
    </lineage>
</organism>
<keyword evidence="1" id="KW-0489">Methyltransferase</keyword>
<dbReference type="OrthoDB" id="9816043at2"/>
<feature type="region of interest" description="Disordered" evidence="3">
    <location>
        <begin position="70"/>
        <end position="95"/>
    </location>
</feature>
<evidence type="ECO:0000256" key="1">
    <source>
        <dbReference type="ARBA" id="ARBA00022603"/>
    </source>
</evidence>
<feature type="domain" description="DNA methylase N-4/N-6" evidence="4">
    <location>
        <begin position="4"/>
        <end position="39"/>
    </location>
</feature>
<evidence type="ECO:0000256" key="2">
    <source>
        <dbReference type="ARBA" id="ARBA00022679"/>
    </source>
</evidence>
<keyword evidence="2" id="KW-0808">Transferase</keyword>
<dbReference type="Gene3D" id="3.40.50.150">
    <property type="entry name" value="Vaccinia Virus protein VP39"/>
    <property type="match status" value="1"/>
</dbReference>
<proteinExistence type="predicted"/>
<dbReference type="GO" id="GO:0003677">
    <property type="term" value="F:DNA binding"/>
    <property type="evidence" value="ECO:0007669"/>
    <property type="project" value="InterPro"/>
</dbReference>
<reference evidence="5 6" key="1">
    <citation type="submission" date="2017-03" db="EMBL/GenBank/DDBJ databases">
        <title>Complete genome sequence of Candidatus 'Thiodictyon syntrophicum' sp. nov. strain Cad16T, a photolithoautotroph purple sulfur bacterium isolated from an alpine meromictic lake.</title>
        <authorList>
            <person name="Luedin S.M."/>
            <person name="Pothier J.F."/>
            <person name="Danza F."/>
            <person name="Storelli N."/>
            <person name="Wittwer M."/>
            <person name="Tonolla M."/>
        </authorList>
    </citation>
    <scope>NUCLEOTIDE SEQUENCE [LARGE SCALE GENOMIC DNA]</scope>
    <source>
        <strain evidence="5 6">Cad16T</strain>
    </source>
</reference>
<dbReference type="Proteomes" id="UP000232638">
    <property type="component" value="Chromosome"/>
</dbReference>
<evidence type="ECO:0000313" key="6">
    <source>
        <dbReference type="Proteomes" id="UP000232638"/>
    </source>
</evidence>
<keyword evidence="6" id="KW-1185">Reference proteome</keyword>
<dbReference type="SUPFAM" id="SSF53335">
    <property type="entry name" value="S-adenosyl-L-methionine-dependent methyltransferases"/>
    <property type="match status" value="1"/>
</dbReference>
<accession>A0A2K8U5A3</accession>
<name>A0A2K8U5A3_9GAMM</name>
<dbReference type="GO" id="GO:0032259">
    <property type="term" value="P:methylation"/>
    <property type="evidence" value="ECO:0007669"/>
    <property type="project" value="UniProtKB-KW"/>
</dbReference>
<evidence type="ECO:0000259" key="4">
    <source>
        <dbReference type="Pfam" id="PF01555"/>
    </source>
</evidence>
<dbReference type="Pfam" id="PF01555">
    <property type="entry name" value="N6_N4_Mtase"/>
    <property type="match status" value="1"/>
</dbReference>
<evidence type="ECO:0000313" key="5">
    <source>
        <dbReference type="EMBL" id="AUB80776.1"/>
    </source>
</evidence>
<sequence length="95" mass="10210">MREPVEPIQRILALIHDPHAVVLDFFAGSGTTVQAVLQLIHGDLLTPFDPGVEVQVLVTGETKVIYLPSSATPSHSSAKLRTHANDASSVNARRC</sequence>
<dbReference type="KEGG" id="tsy:THSYN_07285"/>
<dbReference type="InterPro" id="IPR029063">
    <property type="entry name" value="SAM-dependent_MTases_sf"/>
</dbReference>
<gene>
    <name evidence="5" type="ORF">THSYN_07285</name>
</gene>
<dbReference type="AlphaFoldDB" id="A0A2K8U5A3"/>
<dbReference type="InterPro" id="IPR002941">
    <property type="entry name" value="DNA_methylase_N4/N6"/>
</dbReference>
<dbReference type="GO" id="GO:0008170">
    <property type="term" value="F:N-methyltransferase activity"/>
    <property type="evidence" value="ECO:0007669"/>
    <property type="project" value="InterPro"/>
</dbReference>
<protein>
    <recommendedName>
        <fullName evidence="4">DNA methylase N-4/N-6 domain-containing protein</fullName>
    </recommendedName>
</protein>
<evidence type="ECO:0000256" key="3">
    <source>
        <dbReference type="SAM" id="MobiDB-lite"/>
    </source>
</evidence>